<accession>A0A6C0C425</accession>
<dbReference type="PROSITE" id="PS50158">
    <property type="entry name" value="ZF_CCHC"/>
    <property type="match status" value="2"/>
</dbReference>
<dbReference type="InterPro" id="IPR035901">
    <property type="entry name" value="GIY-YIG_endonuc_sf"/>
</dbReference>
<name>A0A6C0C425_9ZZZZ</name>
<dbReference type="SUPFAM" id="SSF82771">
    <property type="entry name" value="GIY-YIG endonuclease"/>
    <property type="match status" value="1"/>
</dbReference>
<dbReference type="InterPro" id="IPR036875">
    <property type="entry name" value="Znf_CCHC_sf"/>
</dbReference>
<dbReference type="AlphaFoldDB" id="A0A6C0C425"/>
<reference evidence="2" key="1">
    <citation type="journal article" date="2020" name="Nature">
        <title>Giant virus diversity and host interactions through global metagenomics.</title>
        <authorList>
            <person name="Schulz F."/>
            <person name="Roux S."/>
            <person name="Paez-Espino D."/>
            <person name="Jungbluth S."/>
            <person name="Walsh D.A."/>
            <person name="Denef V.J."/>
            <person name="McMahon K.D."/>
            <person name="Konstantinidis K.T."/>
            <person name="Eloe-Fadrosh E.A."/>
            <person name="Kyrpides N.C."/>
            <person name="Woyke T."/>
        </authorList>
    </citation>
    <scope>NUCLEOTIDE SEQUENCE</scope>
    <source>
        <strain evidence="2">GVMAG-M-3300020185-18</strain>
    </source>
</reference>
<protein>
    <recommendedName>
        <fullName evidence="1">CCHC-type domain-containing protein</fullName>
    </recommendedName>
</protein>
<dbReference type="EMBL" id="MN739318">
    <property type="protein sequence ID" value="QHS98534.1"/>
    <property type="molecule type" value="Genomic_DNA"/>
</dbReference>
<dbReference type="GO" id="GO:0008270">
    <property type="term" value="F:zinc ion binding"/>
    <property type="evidence" value="ECO:0007669"/>
    <property type="project" value="InterPro"/>
</dbReference>
<dbReference type="SMART" id="SM00343">
    <property type="entry name" value="ZnF_C2HC"/>
    <property type="match status" value="2"/>
</dbReference>
<proteinExistence type="predicted"/>
<dbReference type="Pfam" id="PF01541">
    <property type="entry name" value="GIY-YIG"/>
    <property type="match status" value="1"/>
</dbReference>
<dbReference type="InterPro" id="IPR001878">
    <property type="entry name" value="Znf_CCHC"/>
</dbReference>
<dbReference type="Pfam" id="PF00098">
    <property type="entry name" value="zf-CCHC"/>
    <property type="match status" value="1"/>
</dbReference>
<feature type="domain" description="CCHC-type" evidence="1">
    <location>
        <begin position="102"/>
        <end position="118"/>
    </location>
</feature>
<feature type="domain" description="CCHC-type" evidence="1">
    <location>
        <begin position="189"/>
        <end position="203"/>
    </location>
</feature>
<evidence type="ECO:0000313" key="2">
    <source>
        <dbReference type="EMBL" id="QHS98534.1"/>
    </source>
</evidence>
<dbReference type="GO" id="GO:0003676">
    <property type="term" value="F:nucleic acid binding"/>
    <property type="evidence" value="ECO:0007669"/>
    <property type="project" value="InterPro"/>
</dbReference>
<dbReference type="Gene3D" id="4.10.60.10">
    <property type="entry name" value="Zinc finger, CCHC-type"/>
    <property type="match status" value="2"/>
</dbReference>
<evidence type="ECO:0000259" key="1">
    <source>
        <dbReference type="PROSITE" id="PS50158"/>
    </source>
</evidence>
<dbReference type="InterPro" id="IPR000305">
    <property type="entry name" value="GIY-YIG_endonuc"/>
</dbReference>
<dbReference type="SUPFAM" id="SSF57756">
    <property type="entry name" value="Retrovirus zinc finger-like domains"/>
    <property type="match status" value="2"/>
</dbReference>
<organism evidence="2">
    <name type="scientific">viral metagenome</name>
    <dbReference type="NCBI Taxonomy" id="1070528"/>
    <lineage>
        <taxon>unclassified sequences</taxon>
        <taxon>metagenomes</taxon>
        <taxon>organismal metagenomes</taxon>
    </lineage>
</organism>
<sequence>MNLYILKLKEGKYYVGTTSKNVIERLEEHMSGRGSNWTKKYKVLKLEKTIENCDKYDEDKWTKIYMDRHGIKNVRGGSYCEINLHSNSIKSIEREVTHANDRCLYCHKVGHFIKNCPDKMDTSSKMYYKNLNYLNMSCDFESESESEFIDSDGEVWEESPCEFVGARDGTIFDSQMGYIRPKKKNNSGKCYKCGRFGHYASNCYARKHVRGYNI</sequence>
<dbReference type="Gene3D" id="3.40.1440.10">
    <property type="entry name" value="GIY-YIG endonuclease"/>
    <property type="match status" value="1"/>
</dbReference>